<evidence type="ECO:0000256" key="1">
    <source>
        <dbReference type="SAM" id="SignalP"/>
    </source>
</evidence>
<dbReference type="OrthoDB" id="6314463at2"/>
<keyword evidence="1" id="KW-0732">Signal</keyword>
<accession>A0A244CQW2</accession>
<evidence type="ECO:0000313" key="2">
    <source>
        <dbReference type="EMBL" id="OUL57876.1"/>
    </source>
</evidence>
<gene>
    <name evidence="2" type="ORF">B1199_12545</name>
</gene>
<feature type="signal peptide" evidence="1">
    <location>
        <begin position="1"/>
        <end position="22"/>
    </location>
</feature>
<evidence type="ECO:0000313" key="3">
    <source>
        <dbReference type="Proteomes" id="UP000194841"/>
    </source>
</evidence>
<name>A0A244CQW2_PSEDV</name>
<dbReference type="AlphaFoldDB" id="A0A244CQW2"/>
<dbReference type="EMBL" id="MWPV01000003">
    <property type="protein sequence ID" value="OUL57876.1"/>
    <property type="molecule type" value="Genomic_DNA"/>
</dbReference>
<organism evidence="2 3">
    <name type="scientific">Pseudoalteromonas ulvae</name>
    <dbReference type="NCBI Taxonomy" id="107327"/>
    <lineage>
        <taxon>Bacteria</taxon>
        <taxon>Pseudomonadati</taxon>
        <taxon>Pseudomonadota</taxon>
        <taxon>Gammaproteobacteria</taxon>
        <taxon>Alteromonadales</taxon>
        <taxon>Pseudoalteromonadaceae</taxon>
        <taxon>Pseudoalteromonas</taxon>
    </lineage>
</organism>
<dbReference type="RefSeq" id="WP_086744456.1">
    <property type="nucleotide sequence ID" value="NZ_MWPV01000003.1"/>
</dbReference>
<proteinExistence type="predicted"/>
<protein>
    <submittedName>
        <fullName evidence="2">Uncharacterized protein</fullName>
    </submittedName>
</protein>
<dbReference type="Proteomes" id="UP000194841">
    <property type="component" value="Unassembled WGS sequence"/>
</dbReference>
<keyword evidence="3" id="KW-1185">Reference proteome</keyword>
<sequence length="287" mass="31933">MNTKIVLSTLLFSGLTCINVGATTLDEIDFASAIETQDLLYAPIKGTTSNRGAFWYKDIQQKVVGPSSAGWGIKRITVRAFPQSHNNNVYTDFVSANSILDIRQNILPTDAILCEATDALVNKLKDYGIYYNLQSNTGNYPSVCSLQLKYQTSNEQQEAEIVDFINQNKVINVSYNILSSATPAVYMDAPAIVSALVDDSILVLDVPKERYTGDAYKVLFQSAQYASSLFRSDKTNGEQLEYTDWKRFIDLHEFSTSATLLLDKSKVEQQVELTVPGSQEQILSVNF</sequence>
<comment type="caution">
    <text evidence="2">The sequence shown here is derived from an EMBL/GenBank/DDBJ whole genome shotgun (WGS) entry which is preliminary data.</text>
</comment>
<feature type="chain" id="PRO_5013077410" evidence="1">
    <location>
        <begin position="23"/>
        <end position="287"/>
    </location>
</feature>
<reference evidence="2 3" key="1">
    <citation type="submission" date="2017-02" db="EMBL/GenBank/DDBJ databases">
        <title>Pseudoalteromonas ulvae TC14 Genome.</title>
        <authorList>
            <person name="Molmeret M."/>
        </authorList>
    </citation>
    <scope>NUCLEOTIDE SEQUENCE [LARGE SCALE GENOMIC DNA]</scope>
    <source>
        <strain evidence="2">TC14</strain>
    </source>
</reference>